<keyword evidence="2" id="KW-1185">Reference proteome</keyword>
<sequence>MLRDTPFIAYDAVEPFDTSLSLDKRRAWWDKFQYTASSGGWWEQELCTRLYSRLSHNSGTKAWVQQLPESVRRSWKALRPVLQGILQVFRVSG</sequence>
<evidence type="ECO:0000313" key="1">
    <source>
        <dbReference type="EMBL" id="OWY94636.1"/>
    </source>
</evidence>
<reference evidence="2" key="1">
    <citation type="submission" date="2017-03" db="EMBL/GenBank/DDBJ databases">
        <title>Phytopthora megakarya and P. palmivora, two closely related causual agents of cacao black pod achieved similar genome size and gene model numbers by different mechanisms.</title>
        <authorList>
            <person name="Ali S."/>
            <person name="Shao J."/>
            <person name="Larry D.J."/>
            <person name="Kronmiller B."/>
            <person name="Shen D."/>
            <person name="Strem M.D."/>
            <person name="Melnick R.L."/>
            <person name="Guiltinan M.J."/>
            <person name="Tyler B.M."/>
            <person name="Meinhardt L.W."/>
            <person name="Bailey B.A."/>
        </authorList>
    </citation>
    <scope>NUCLEOTIDE SEQUENCE [LARGE SCALE GENOMIC DNA]</scope>
    <source>
        <strain evidence="2">zdho120</strain>
    </source>
</reference>
<evidence type="ECO:0008006" key="3">
    <source>
        <dbReference type="Google" id="ProtNLM"/>
    </source>
</evidence>
<accession>A0A225UQ04</accession>
<dbReference type="Proteomes" id="UP000198211">
    <property type="component" value="Unassembled WGS sequence"/>
</dbReference>
<protein>
    <recommendedName>
        <fullName evidence="3">Eukaryotic/viral aspartic protease</fullName>
    </recommendedName>
</protein>
<proteinExistence type="predicted"/>
<evidence type="ECO:0000313" key="2">
    <source>
        <dbReference type="Proteomes" id="UP000198211"/>
    </source>
</evidence>
<name>A0A225UQ04_9STRA</name>
<dbReference type="EMBL" id="NBNE01014066">
    <property type="protein sequence ID" value="OWY94636.1"/>
    <property type="molecule type" value="Genomic_DNA"/>
</dbReference>
<dbReference type="AlphaFoldDB" id="A0A225UQ04"/>
<organism evidence="1 2">
    <name type="scientific">Phytophthora megakarya</name>
    <dbReference type="NCBI Taxonomy" id="4795"/>
    <lineage>
        <taxon>Eukaryota</taxon>
        <taxon>Sar</taxon>
        <taxon>Stramenopiles</taxon>
        <taxon>Oomycota</taxon>
        <taxon>Peronosporomycetes</taxon>
        <taxon>Peronosporales</taxon>
        <taxon>Peronosporaceae</taxon>
        <taxon>Phytophthora</taxon>
    </lineage>
</organism>
<gene>
    <name evidence="1" type="ORF">PHMEG_00035582</name>
</gene>
<comment type="caution">
    <text evidence="1">The sequence shown here is derived from an EMBL/GenBank/DDBJ whole genome shotgun (WGS) entry which is preliminary data.</text>
</comment>